<evidence type="ECO:0000256" key="3">
    <source>
        <dbReference type="ARBA" id="ARBA00023015"/>
    </source>
</evidence>
<dbReference type="PROSITE" id="PS51370">
    <property type="entry name" value="R"/>
    <property type="match status" value="1"/>
</dbReference>
<evidence type="ECO:0000259" key="8">
    <source>
        <dbReference type="PROSITE" id="PS51369"/>
    </source>
</evidence>
<evidence type="ECO:0000313" key="10">
    <source>
        <dbReference type="EMBL" id="KAJ8774547.1"/>
    </source>
</evidence>
<evidence type="ECO:0000313" key="11">
    <source>
        <dbReference type="Proteomes" id="UP001159364"/>
    </source>
</evidence>
<dbReference type="GO" id="GO:0005634">
    <property type="term" value="C:nucleus"/>
    <property type="evidence" value="ECO:0007669"/>
    <property type="project" value="UniProtKB-SubCell"/>
</dbReference>
<accession>A0AAV8U5E5</accession>
<proteinExistence type="predicted"/>
<dbReference type="InterPro" id="IPR017887">
    <property type="entry name" value="TF_TCP_subgr"/>
</dbReference>
<feature type="domain" description="TCP" evidence="8">
    <location>
        <begin position="88"/>
        <end position="146"/>
    </location>
</feature>
<reference evidence="10 11" key="1">
    <citation type="submission" date="2021-09" db="EMBL/GenBank/DDBJ databases">
        <title>Genomic insights and catalytic innovation underlie evolution of tropane alkaloids biosynthesis.</title>
        <authorList>
            <person name="Wang Y.-J."/>
            <person name="Tian T."/>
            <person name="Huang J.-P."/>
            <person name="Huang S.-X."/>
        </authorList>
    </citation>
    <scope>NUCLEOTIDE SEQUENCE [LARGE SCALE GENOMIC DNA]</scope>
    <source>
        <strain evidence="10">KIB-2018</strain>
        <tissue evidence="10">Leaf</tissue>
    </source>
</reference>
<dbReference type="Proteomes" id="UP001159364">
    <property type="component" value="Linkage Group LG01"/>
</dbReference>
<protein>
    <submittedName>
        <fullName evidence="10">Uncharacterized protein</fullName>
    </submittedName>
</protein>
<comment type="subcellular location">
    <subcellularLocation>
        <location evidence="1">Nucleus</location>
    </subcellularLocation>
</comment>
<feature type="region of interest" description="Disordered" evidence="7">
    <location>
        <begin position="73"/>
        <end position="102"/>
    </location>
</feature>
<evidence type="ECO:0000256" key="4">
    <source>
        <dbReference type="ARBA" id="ARBA00023125"/>
    </source>
</evidence>
<dbReference type="PROSITE" id="PS51369">
    <property type="entry name" value="TCP"/>
    <property type="match status" value="1"/>
</dbReference>
<dbReference type="GO" id="GO:2000032">
    <property type="term" value="P:regulation of secondary shoot formation"/>
    <property type="evidence" value="ECO:0007669"/>
    <property type="project" value="TreeGrafter"/>
</dbReference>
<feature type="compositionally biased region" description="Basic residues" evidence="7">
    <location>
        <begin position="82"/>
        <end position="102"/>
    </location>
</feature>
<sequence>MVGLIIHTSDSLLKAYADQASPFLEFSSVDDELLVSQFLFQQHISSRTGLVADHREINPADSKEGTRINNMKKKSNVSTVKQPRRTGKKDRHSKIHTAKGPRDRRMRLSLQIARKFFDLQDTLGFDKASKTIEWLLSKSKSAIKEVTDNFSRVKRSNSLGGNFVGSAPECAVSGMKLIPQAEGKRSVVLAEASPYVRKIPTEKKRKKSQKTALNLLARESRDKARARARERTREKTKIKVLEKAEQANPNFLNQKEPITSLENNKNLSSVNQETNSKVEVEVPSTYFLQHQKDSVTISNKFLRVTRVPRSYSINDFTPTVAVPSDPNLEKEITGFPVNWDISNARGNVNLQNPNIPFTGSSLFAQEQNLTSALMAALTSQDHYSDSVSLLNTDQQNPIPVPIPSSSNSSGFHPHFIDNQWPPFPIPVNYGSLFS</sequence>
<organism evidence="10 11">
    <name type="scientific">Erythroxylum novogranatense</name>
    <dbReference type="NCBI Taxonomy" id="1862640"/>
    <lineage>
        <taxon>Eukaryota</taxon>
        <taxon>Viridiplantae</taxon>
        <taxon>Streptophyta</taxon>
        <taxon>Embryophyta</taxon>
        <taxon>Tracheophyta</taxon>
        <taxon>Spermatophyta</taxon>
        <taxon>Magnoliopsida</taxon>
        <taxon>eudicotyledons</taxon>
        <taxon>Gunneridae</taxon>
        <taxon>Pentapetalae</taxon>
        <taxon>rosids</taxon>
        <taxon>fabids</taxon>
        <taxon>Malpighiales</taxon>
        <taxon>Erythroxylaceae</taxon>
        <taxon>Erythroxylum</taxon>
    </lineage>
</organism>
<comment type="caution">
    <text evidence="10">The sequence shown here is derived from an EMBL/GenBank/DDBJ whole genome shotgun (WGS) entry which is preliminary data.</text>
</comment>
<keyword evidence="4" id="KW-0238">DNA-binding</keyword>
<keyword evidence="5" id="KW-0804">Transcription</keyword>
<evidence type="ECO:0000256" key="2">
    <source>
        <dbReference type="ARBA" id="ARBA00022473"/>
    </source>
</evidence>
<dbReference type="PANTHER" id="PTHR31072">
    <property type="entry name" value="TRANSCRIPTION FACTOR TCP4-RELATED"/>
    <property type="match status" value="1"/>
</dbReference>
<evidence type="ECO:0000259" key="9">
    <source>
        <dbReference type="PROSITE" id="PS51370"/>
    </source>
</evidence>
<keyword evidence="6" id="KW-0539">Nucleus</keyword>
<dbReference type="AlphaFoldDB" id="A0AAV8U5E5"/>
<dbReference type="InterPro" id="IPR017888">
    <property type="entry name" value="CYC/TB1_R_domain"/>
</dbReference>
<evidence type="ECO:0000256" key="5">
    <source>
        <dbReference type="ARBA" id="ARBA00023163"/>
    </source>
</evidence>
<gene>
    <name evidence="10" type="ORF">K2173_016993</name>
</gene>
<evidence type="ECO:0000256" key="7">
    <source>
        <dbReference type="SAM" id="MobiDB-lite"/>
    </source>
</evidence>
<dbReference type="Pfam" id="PF03634">
    <property type="entry name" value="TCP"/>
    <property type="match status" value="1"/>
</dbReference>
<feature type="domain" description="R" evidence="9">
    <location>
        <begin position="218"/>
        <end position="235"/>
    </location>
</feature>
<dbReference type="GO" id="GO:0003700">
    <property type="term" value="F:DNA-binding transcription factor activity"/>
    <property type="evidence" value="ECO:0007669"/>
    <property type="project" value="InterPro"/>
</dbReference>
<dbReference type="GO" id="GO:0043565">
    <property type="term" value="F:sequence-specific DNA binding"/>
    <property type="evidence" value="ECO:0007669"/>
    <property type="project" value="TreeGrafter"/>
</dbReference>
<dbReference type="EMBL" id="JAIWQS010000001">
    <property type="protein sequence ID" value="KAJ8774547.1"/>
    <property type="molecule type" value="Genomic_DNA"/>
</dbReference>
<dbReference type="InterPro" id="IPR005333">
    <property type="entry name" value="Transcription_factor_TCP"/>
</dbReference>
<keyword evidence="11" id="KW-1185">Reference proteome</keyword>
<dbReference type="PANTHER" id="PTHR31072:SF87">
    <property type="entry name" value="TRANSCRIPTION FACTOR TCP12"/>
    <property type="match status" value="1"/>
</dbReference>
<evidence type="ECO:0000256" key="1">
    <source>
        <dbReference type="ARBA" id="ARBA00004123"/>
    </source>
</evidence>
<keyword evidence="2" id="KW-0217">Developmental protein</keyword>
<evidence type="ECO:0000256" key="6">
    <source>
        <dbReference type="ARBA" id="ARBA00023242"/>
    </source>
</evidence>
<name>A0AAV8U5E5_9ROSI</name>
<keyword evidence="3" id="KW-0805">Transcription regulation</keyword>